<organism evidence="1 2">
    <name type="scientific">Pinibacter soli</name>
    <dbReference type="NCBI Taxonomy" id="3044211"/>
    <lineage>
        <taxon>Bacteria</taxon>
        <taxon>Pseudomonadati</taxon>
        <taxon>Bacteroidota</taxon>
        <taxon>Chitinophagia</taxon>
        <taxon>Chitinophagales</taxon>
        <taxon>Chitinophagaceae</taxon>
        <taxon>Pinibacter</taxon>
    </lineage>
</organism>
<protein>
    <recommendedName>
        <fullName evidence="3">Ig-like domain-containing protein</fullName>
    </recommendedName>
</protein>
<gene>
    <name evidence="1" type="ORF">QJ048_12910</name>
</gene>
<keyword evidence="2" id="KW-1185">Reference proteome</keyword>
<evidence type="ECO:0008006" key="3">
    <source>
        <dbReference type="Google" id="ProtNLM"/>
    </source>
</evidence>
<accession>A0ABT6RFM1</accession>
<comment type="caution">
    <text evidence="1">The sequence shown here is derived from an EMBL/GenBank/DDBJ whole genome shotgun (WGS) entry which is preliminary data.</text>
</comment>
<name>A0ABT6RFM1_9BACT</name>
<sequence>MLSKSDLFAIAYHDGLSESDASILRTTITVGDPLKSGKYLCSIQVIDNNNDNAAVHSTWDFEVT</sequence>
<evidence type="ECO:0000313" key="2">
    <source>
        <dbReference type="Proteomes" id="UP001226434"/>
    </source>
</evidence>
<dbReference type="Proteomes" id="UP001226434">
    <property type="component" value="Unassembled WGS sequence"/>
</dbReference>
<evidence type="ECO:0000313" key="1">
    <source>
        <dbReference type="EMBL" id="MDI3320684.1"/>
    </source>
</evidence>
<reference evidence="1 2" key="1">
    <citation type="submission" date="2023-05" db="EMBL/GenBank/DDBJ databases">
        <title>Genome sequence of Pinibacter sp. MAH-24.</title>
        <authorList>
            <person name="Huq M.A."/>
        </authorList>
    </citation>
    <scope>NUCLEOTIDE SEQUENCE [LARGE SCALE GENOMIC DNA]</scope>
    <source>
        <strain evidence="1 2">MAH-24</strain>
    </source>
</reference>
<dbReference type="RefSeq" id="WP_282334781.1">
    <property type="nucleotide sequence ID" value="NZ_JASBRG010000007.1"/>
</dbReference>
<proteinExistence type="predicted"/>
<dbReference type="EMBL" id="JASBRG010000007">
    <property type="protein sequence ID" value="MDI3320684.1"/>
    <property type="molecule type" value="Genomic_DNA"/>
</dbReference>